<keyword evidence="2" id="KW-0694">RNA-binding</keyword>
<accession>A0A4U0XJ23</accession>
<evidence type="ECO:0000256" key="1">
    <source>
        <dbReference type="ARBA" id="ARBA00022737"/>
    </source>
</evidence>
<dbReference type="CDD" id="cd22408">
    <property type="entry name" value="KH-I_Vigilin_rpt4"/>
    <property type="match status" value="1"/>
</dbReference>
<dbReference type="Pfam" id="PF22952">
    <property type="entry name" value="KH_11"/>
    <property type="match status" value="1"/>
</dbReference>
<dbReference type="PROSITE" id="PS50084">
    <property type="entry name" value="KH_TYPE_1"/>
    <property type="match status" value="7"/>
</dbReference>
<reference evidence="5 6" key="1">
    <citation type="submission" date="2017-03" db="EMBL/GenBank/DDBJ databases">
        <title>Genomes of endolithic fungi from Antarctica.</title>
        <authorList>
            <person name="Coleine C."/>
            <person name="Masonjones S."/>
            <person name="Stajich J.E."/>
        </authorList>
    </citation>
    <scope>NUCLEOTIDE SEQUENCE [LARGE SCALE GENOMIC DNA]</scope>
    <source>
        <strain evidence="5 6">CCFEE 5187</strain>
    </source>
</reference>
<evidence type="ECO:0000256" key="2">
    <source>
        <dbReference type="PROSITE-ProRule" id="PRU00117"/>
    </source>
</evidence>
<dbReference type="Pfam" id="PF00013">
    <property type="entry name" value="KH_1"/>
    <property type="match status" value="6"/>
</dbReference>
<organism evidence="5 6">
    <name type="scientific">Cryomyces minteri</name>
    <dbReference type="NCBI Taxonomy" id="331657"/>
    <lineage>
        <taxon>Eukaryota</taxon>
        <taxon>Fungi</taxon>
        <taxon>Dikarya</taxon>
        <taxon>Ascomycota</taxon>
        <taxon>Pezizomycotina</taxon>
        <taxon>Dothideomycetes</taxon>
        <taxon>Dothideomycetes incertae sedis</taxon>
        <taxon>Cryomyces</taxon>
    </lineage>
</organism>
<dbReference type="CDD" id="cd22449">
    <property type="entry name" value="KH-I_ScSCP160_rpt4"/>
    <property type="match status" value="1"/>
</dbReference>
<dbReference type="CDD" id="cd22448">
    <property type="entry name" value="KH-I_ScSCP160_rpt3"/>
    <property type="match status" value="1"/>
</dbReference>
<dbReference type="InterPro" id="IPR036612">
    <property type="entry name" value="KH_dom_type_1_sf"/>
</dbReference>
<feature type="domain" description="K Homology" evidence="4">
    <location>
        <begin position="741"/>
        <end position="804"/>
    </location>
</feature>
<keyword evidence="1" id="KW-0677">Repeat</keyword>
<evidence type="ECO:0000259" key="4">
    <source>
        <dbReference type="SMART" id="SM00322"/>
    </source>
</evidence>
<dbReference type="CDD" id="cd22450">
    <property type="entry name" value="KH-I_ScSCP160_rpt5"/>
    <property type="match status" value="1"/>
</dbReference>
<feature type="domain" description="K Homology" evidence="4">
    <location>
        <begin position="979"/>
        <end position="1056"/>
    </location>
</feature>
<feature type="region of interest" description="Disordered" evidence="3">
    <location>
        <begin position="376"/>
        <end position="411"/>
    </location>
</feature>
<dbReference type="PANTHER" id="PTHR10627:SF31">
    <property type="entry name" value="DODECA-SATELLITE-BINDING PROTEIN 1, ISOFORM A"/>
    <property type="match status" value="1"/>
</dbReference>
<feature type="compositionally biased region" description="Polar residues" evidence="3">
    <location>
        <begin position="84"/>
        <end position="95"/>
    </location>
</feature>
<dbReference type="CDD" id="cd02394">
    <property type="entry name" value="KH-I_Vigilin_rpt6"/>
    <property type="match status" value="2"/>
</dbReference>
<feature type="compositionally biased region" description="Polar residues" evidence="3">
    <location>
        <begin position="9"/>
        <end position="19"/>
    </location>
</feature>
<dbReference type="InterPro" id="IPR004087">
    <property type="entry name" value="KH_dom"/>
</dbReference>
<feature type="domain" description="K Homology" evidence="4">
    <location>
        <begin position="332"/>
        <end position="422"/>
    </location>
</feature>
<feature type="region of interest" description="Disordered" evidence="3">
    <location>
        <begin position="1165"/>
        <end position="1194"/>
    </location>
</feature>
<feature type="region of interest" description="Disordered" evidence="3">
    <location>
        <begin position="1"/>
        <end position="172"/>
    </location>
</feature>
<dbReference type="GO" id="GO:0003729">
    <property type="term" value="F:mRNA binding"/>
    <property type="evidence" value="ECO:0007669"/>
    <property type="project" value="TreeGrafter"/>
</dbReference>
<dbReference type="InterPro" id="IPR004088">
    <property type="entry name" value="KH_dom_type_1"/>
</dbReference>
<evidence type="ECO:0000313" key="6">
    <source>
        <dbReference type="Proteomes" id="UP000308768"/>
    </source>
</evidence>
<dbReference type="CDD" id="cd00105">
    <property type="entry name" value="KH-I"/>
    <property type="match status" value="1"/>
</dbReference>
<feature type="domain" description="K Homology" evidence="4">
    <location>
        <begin position="903"/>
        <end position="975"/>
    </location>
</feature>
<dbReference type="STRING" id="331657.A0A4U0XJ23"/>
<dbReference type="Gene3D" id="3.30.1370.10">
    <property type="entry name" value="K Homology domain, type 1"/>
    <property type="match status" value="8"/>
</dbReference>
<feature type="domain" description="K Homology" evidence="4">
    <location>
        <begin position="250"/>
        <end position="328"/>
    </location>
</feature>
<proteinExistence type="predicted"/>
<gene>
    <name evidence="5" type="ORF">B0A49_06627</name>
</gene>
<dbReference type="EMBL" id="NAJN01000296">
    <property type="protein sequence ID" value="TKA75383.1"/>
    <property type="molecule type" value="Genomic_DNA"/>
</dbReference>
<feature type="compositionally biased region" description="Basic and acidic residues" evidence="3">
    <location>
        <begin position="22"/>
        <end position="35"/>
    </location>
</feature>
<dbReference type="OrthoDB" id="10027144at2759"/>
<dbReference type="InterPro" id="IPR054548">
    <property type="entry name" value="SCP160-like_KH"/>
</dbReference>
<feature type="region of interest" description="Disordered" evidence="3">
    <location>
        <begin position="844"/>
        <end position="878"/>
    </location>
</feature>
<feature type="domain" description="K Homology" evidence="4">
    <location>
        <begin position="1060"/>
        <end position="1131"/>
    </location>
</feature>
<dbReference type="SUPFAM" id="SSF54791">
    <property type="entry name" value="Eukaryotic type KH-domain (KH-domain type I)"/>
    <property type="match status" value="8"/>
</dbReference>
<dbReference type="GO" id="GO:0005737">
    <property type="term" value="C:cytoplasm"/>
    <property type="evidence" value="ECO:0007669"/>
    <property type="project" value="TreeGrafter"/>
</dbReference>
<feature type="domain" description="K Homology" evidence="4">
    <location>
        <begin position="1251"/>
        <end position="1321"/>
    </location>
</feature>
<protein>
    <recommendedName>
        <fullName evidence="4">K Homology domain-containing protein</fullName>
    </recommendedName>
</protein>
<comment type="caution">
    <text evidence="5">The sequence shown here is derived from an EMBL/GenBank/DDBJ whole genome shotgun (WGS) entry which is preliminary data.</text>
</comment>
<feature type="compositionally biased region" description="Polar residues" evidence="3">
    <location>
        <begin position="61"/>
        <end position="71"/>
    </location>
</feature>
<evidence type="ECO:0000313" key="5">
    <source>
        <dbReference type="EMBL" id="TKA75383.1"/>
    </source>
</evidence>
<feature type="domain" description="K Homology" evidence="4">
    <location>
        <begin position="808"/>
        <end position="898"/>
    </location>
</feature>
<feature type="domain" description="K Homology" evidence="4">
    <location>
        <begin position="1132"/>
        <end position="1247"/>
    </location>
</feature>
<dbReference type="PANTHER" id="PTHR10627">
    <property type="entry name" value="SCP160"/>
    <property type="match status" value="1"/>
</dbReference>
<name>A0A4U0XJ23_9PEZI</name>
<keyword evidence="6" id="KW-1185">Reference proteome</keyword>
<feature type="compositionally biased region" description="Polar residues" evidence="3">
    <location>
        <begin position="128"/>
        <end position="165"/>
    </location>
</feature>
<sequence length="1325" mass="143933">MASEAAVSGSGSTDLSPAQQLMERHAAEEAHRATVEDVVDEEDIAHPPPSGTASAAEPNDESTPTLPSTLSEKAAGKQKAQDSPRANTPLNTQSEEAFPSLGTPKSRGPASVPAAWGRKPASVGRGTNGVTNGAAQVSSNVPSRASTPASGMLTPSSTLPSQADSQGGPALSSMSIPGRYAERVQFAPSQLTPRNQLKKPVKDVLNEINKRSKAKVEMKTGPQGMIIFEGQGPVEAVRQALKEVANQLGSKQSVKVAVPASVRAHVIGRQGATIQAISKRTGARIQVPKQEDSTAMDEDDDSSTIDVVIEGDAVAAEMARREIESIVNERTSTVNMRLRDVPAEYFPFLAGAHNSRINAIQEGRDVRVQIPQYHTWSSQAPPQAPPNRQPAAFAPQAGSSIQISGDRQAAAEARAEIERQSAVDISSSWATKGNAMHDFLEKTGCTVILPPDSEDSEILTIVGPADRLEDAMNEVMELASSMQMSSVDIAKQHPKAPQGAQAHARNVTRYLQQRQAIEELERLHDARIIVPTSIDSPSAWEIYSREAKNAMRARTDIMNLISGHPPTRLSPVDVDPFYHQHLQQQAAQQLRNDYGVHLVIPDDIEDSPQVLLVYEGPTAASNYELPRRQPSAAEVRDFEKALSDAQAHILGLISGQQDIVSRDIDAPSKFHDKIQRYVDGQQQSLPAGKFPVQLMMGGRPQQRQAAPSNGVSMRGPSNAVDDLVERVMAFIEQEKQDEVERGFVTSFDFPQRYANVLIGKRGENIKKLRDEFDVDIQVNDGKIELKGPQAKANACKAHIMALAKKLEDEATYTLKIKPQYHRELIGAKGSQVNRLQERYNVRINFPRSTPTPDEDQSASDATAGAQRGHFNQAPDEVVIRGPKRGADEAREELLNLLQWTIDNSHLASVSVAPDQIPSLIGAGGREMENMRLSTGAQIDVPSRDAIASSDRAEIRIRGTKKQVEDAKKLLQERAKVFDDTITRTLDVDKRHHRTIIGGGGSNIRDIVMKAGGSDDRRELARMVRFPRADSDESQIRVEGSKDVVDKIIASIEAIASQLASQTTEHIEVAPEKHRLLIGRGGETRRNLESQFNVGIDVPKQTTTGAARSQVKLSGQPVDVEKAKAHILTLVKDQEGETVLIPRHVHHAIADNGQFFRRLRNDHKVTVDHAGQQPPPKPVAPQPRRGNNNGGSLPLITDDAATSAANFSWELHDASAAEGGDGDIPWILRGPNAESVAKAKSALERALQDAEKHTHMGFLILPDPRAYRLVVGPGGSQINAIRKQTGTKVSVPRDQTRGEAIEIAGSREGCEEAKEIILNLVKGQEQ</sequence>
<evidence type="ECO:0000256" key="3">
    <source>
        <dbReference type="SAM" id="MobiDB-lite"/>
    </source>
</evidence>
<dbReference type="Proteomes" id="UP000308768">
    <property type="component" value="Unassembled WGS sequence"/>
</dbReference>
<dbReference type="SMART" id="SM00322">
    <property type="entry name" value="KH"/>
    <property type="match status" value="9"/>
</dbReference>